<evidence type="ECO:0000313" key="2">
    <source>
        <dbReference type="EMBL" id="EFO14754.1"/>
    </source>
</evidence>
<reference evidence="2" key="1">
    <citation type="submission" date="2012-04" db="EMBL/GenBank/DDBJ databases">
        <title>The Genome Sequence of Loa loa.</title>
        <authorList>
            <consortium name="The Broad Institute Genome Sequencing Platform"/>
            <consortium name="Broad Institute Genome Sequencing Center for Infectious Disease"/>
            <person name="Nutman T.B."/>
            <person name="Fink D.L."/>
            <person name="Russ C."/>
            <person name="Young S."/>
            <person name="Zeng Q."/>
            <person name="Gargeya S."/>
            <person name="Alvarado L."/>
            <person name="Berlin A."/>
            <person name="Chapman S.B."/>
            <person name="Chen Z."/>
            <person name="Freedman E."/>
            <person name="Gellesch M."/>
            <person name="Goldberg J."/>
            <person name="Griggs A."/>
            <person name="Gujja S."/>
            <person name="Heilman E.R."/>
            <person name="Heiman D."/>
            <person name="Howarth C."/>
            <person name="Mehta T."/>
            <person name="Neiman D."/>
            <person name="Pearson M."/>
            <person name="Roberts A."/>
            <person name="Saif S."/>
            <person name="Shea T."/>
            <person name="Shenoy N."/>
            <person name="Sisk P."/>
            <person name="Stolte C."/>
            <person name="Sykes S."/>
            <person name="White J."/>
            <person name="Yandava C."/>
            <person name="Haas B."/>
            <person name="Henn M.R."/>
            <person name="Nusbaum C."/>
            <person name="Birren B."/>
        </authorList>
    </citation>
    <scope>NUCLEOTIDE SEQUENCE [LARGE SCALE GENOMIC DNA]</scope>
</reference>
<dbReference type="GeneID" id="9951233"/>
<dbReference type="EMBL" id="JH712362">
    <property type="protein sequence ID" value="EFO14754.1"/>
    <property type="molecule type" value="Genomic_DNA"/>
</dbReference>
<keyword evidence="1" id="KW-1133">Transmembrane helix</keyword>
<dbReference type="CTD" id="9951233"/>
<dbReference type="KEGG" id="loa:LOAG_13761"/>
<sequence length="82" mass="9114">MSTTQRAALAAAKAKQTKQMRTCCNCWHIKCGIIVLGLIELIAVTLILSGIFTQIINKSGTFNCDHKFVFRGEIAAEHSRYK</sequence>
<keyword evidence="1" id="KW-0812">Transmembrane</keyword>
<dbReference type="AlphaFoldDB" id="A0A1S0TIY7"/>
<name>A0A1S0TIY7_LOALO</name>
<protein>
    <submittedName>
        <fullName evidence="2">Uncharacterized protein</fullName>
    </submittedName>
</protein>
<feature type="transmembrane region" description="Helical" evidence="1">
    <location>
        <begin position="27"/>
        <end position="52"/>
    </location>
</feature>
<keyword evidence="1" id="KW-0472">Membrane</keyword>
<dbReference type="RefSeq" id="XP_003149315.1">
    <property type="nucleotide sequence ID" value="XM_003149267.1"/>
</dbReference>
<dbReference type="OMA" id="RTCCNCW"/>
<organism evidence="2">
    <name type="scientific">Loa loa</name>
    <name type="common">Eye worm</name>
    <name type="synonym">Filaria loa</name>
    <dbReference type="NCBI Taxonomy" id="7209"/>
    <lineage>
        <taxon>Eukaryota</taxon>
        <taxon>Metazoa</taxon>
        <taxon>Ecdysozoa</taxon>
        <taxon>Nematoda</taxon>
        <taxon>Chromadorea</taxon>
        <taxon>Rhabditida</taxon>
        <taxon>Spirurina</taxon>
        <taxon>Spiruromorpha</taxon>
        <taxon>Filarioidea</taxon>
        <taxon>Onchocercidae</taxon>
        <taxon>Loa</taxon>
    </lineage>
</organism>
<proteinExistence type="predicted"/>
<dbReference type="InParanoid" id="A0A1S0TIY7"/>
<accession>A0A1S0TIY7</accession>
<gene>
    <name evidence="2" type="ORF">LOAG_13761</name>
</gene>
<evidence type="ECO:0000256" key="1">
    <source>
        <dbReference type="SAM" id="Phobius"/>
    </source>
</evidence>
<dbReference type="OrthoDB" id="5859649at2759"/>